<name>X1LJX9_9ZZZZ</name>
<dbReference type="AlphaFoldDB" id="X1LJX9"/>
<comment type="caution">
    <text evidence="1">The sequence shown here is derived from an EMBL/GenBank/DDBJ whole genome shotgun (WGS) entry which is preliminary data.</text>
</comment>
<protein>
    <recommendedName>
        <fullName evidence="2">Sulfotransferase domain-containing protein</fullName>
    </recommendedName>
</protein>
<accession>X1LJX9</accession>
<dbReference type="Gene3D" id="3.40.50.300">
    <property type="entry name" value="P-loop containing nucleotide triphosphate hydrolases"/>
    <property type="match status" value="1"/>
</dbReference>
<evidence type="ECO:0000313" key="1">
    <source>
        <dbReference type="EMBL" id="GAI02685.1"/>
    </source>
</evidence>
<sequence>MIRRDFRVYVLSLPRCFSSATTGVLEKLGVNVIHTSEEPQRRKQMQEKHKKKLGEYVPNEHFYEITTNQFKNWQRVVNTPYSGCKVILPNGVSGMIWGMIRSKPSRVIIMNRNPEEIRQSQQAFYKGDEFNTPEQAEMKRAYFRTCMAQAKVACERELDIEYMVLDSRDLITNPGPTIEDIARFIDAPNSIDEAVESIDPTKYRFKIEDLVMDI</sequence>
<dbReference type="InterPro" id="IPR027417">
    <property type="entry name" value="P-loop_NTPase"/>
</dbReference>
<dbReference type="SUPFAM" id="SSF52540">
    <property type="entry name" value="P-loop containing nucleoside triphosphate hydrolases"/>
    <property type="match status" value="1"/>
</dbReference>
<proteinExistence type="predicted"/>
<reference evidence="1" key="1">
    <citation type="journal article" date="2014" name="Front. Microbiol.">
        <title>High frequency of phylogenetically diverse reductive dehalogenase-homologous genes in deep subseafloor sedimentary metagenomes.</title>
        <authorList>
            <person name="Kawai M."/>
            <person name="Futagami T."/>
            <person name="Toyoda A."/>
            <person name="Takaki Y."/>
            <person name="Nishi S."/>
            <person name="Hori S."/>
            <person name="Arai W."/>
            <person name="Tsubouchi T."/>
            <person name="Morono Y."/>
            <person name="Uchiyama I."/>
            <person name="Ito T."/>
            <person name="Fujiyama A."/>
            <person name="Inagaki F."/>
            <person name="Takami H."/>
        </authorList>
    </citation>
    <scope>NUCLEOTIDE SEQUENCE</scope>
    <source>
        <strain evidence="1">Expedition CK06-06</strain>
    </source>
</reference>
<organism evidence="1">
    <name type="scientific">marine sediment metagenome</name>
    <dbReference type="NCBI Taxonomy" id="412755"/>
    <lineage>
        <taxon>unclassified sequences</taxon>
        <taxon>metagenomes</taxon>
        <taxon>ecological metagenomes</taxon>
    </lineage>
</organism>
<dbReference type="EMBL" id="BARV01010908">
    <property type="protein sequence ID" value="GAI02685.1"/>
    <property type="molecule type" value="Genomic_DNA"/>
</dbReference>
<gene>
    <name evidence="1" type="ORF">S06H3_20925</name>
</gene>
<evidence type="ECO:0008006" key="2">
    <source>
        <dbReference type="Google" id="ProtNLM"/>
    </source>
</evidence>